<accession>A0A6J5YYW7</accession>
<organism evidence="3">
    <name type="scientific">freshwater metagenome</name>
    <dbReference type="NCBI Taxonomy" id="449393"/>
    <lineage>
        <taxon>unclassified sequences</taxon>
        <taxon>metagenomes</taxon>
        <taxon>ecological metagenomes</taxon>
    </lineage>
</organism>
<dbReference type="SUPFAM" id="SSF52972">
    <property type="entry name" value="ITPase-like"/>
    <property type="match status" value="1"/>
</dbReference>
<dbReference type="Pfam" id="PF02545">
    <property type="entry name" value="Maf"/>
    <property type="match status" value="1"/>
</dbReference>
<dbReference type="GO" id="GO:0047429">
    <property type="term" value="F:nucleoside triphosphate diphosphatase activity"/>
    <property type="evidence" value="ECO:0007669"/>
    <property type="project" value="InterPro"/>
</dbReference>
<dbReference type="PIRSF" id="PIRSF006305">
    <property type="entry name" value="Maf"/>
    <property type="match status" value="1"/>
</dbReference>
<evidence type="ECO:0000256" key="1">
    <source>
        <dbReference type="ARBA" id="ARBA00001968"/>
    </source>
</evidence>
<dbReference type="PANTHER" id="PTHR43213">
    <property type="entry name" value="BIFUNCTIONAL DTTP/UTP PYROPHOSPHATASE/METHYLTRANSFERASE PROTEIN-RELATED"/>
    <property type="match status" value="1"/>
</dbReference>
<comment type="cofactor">
    <cofactor evidence="1">
        <name>a divalent metal cation</name>
        <dbReference type="ChEBI" id="CHEBI:60240"/>
    </cofactor>
</comment>
<dbReference type="PANTHER" id="PTHR43213:SF5">
    <property type="entry name" value="BIFUNCTIONAL DTTP_UTP PYROPHOSPHATASE_METHYLTRANSFERASE PROTEIN-RELATED"/>
    <property type="match status" value="1"/>
</dbReference>
<gene>
    <name evidence="3" type="ORF">UFOPK3547_00080</name>
</gene>
<dbReference type="InterPro" id="IPR029001">
    <property type="entry name" value="ITPase-like_fam"/>
</dbReference>
<dbReference type="InterPro" id="IPR003697">
    <property type="entry name" value="Maf-like"/>
</dbReference>
<evidence type="ECO:0000256" key="2">
    <source>
        <dbReference type="ARBA" id="ARBA00022801"/>
    </source>
</evidence>
<reference evidence="3" key="1">
    <citation type="submission" date="2020-05" db="EMBL/GenBank/DDBJ databases">
        <authorList>
            <person name="Chiriac C."/>
            <person name="Salcher M."/>
            <person name="Ghai R."/>
            <person name="Kavagutti S V."/>
        </authorList>
    </citation>
    <scope>NUCLEOTIDE SEQUENCE</scope>
</reference>
<evidence type="ECO:0000313" key="3">
    <source>
        <dbReference type="EMBL" id="CAB4334626.1"/>
    </source>
</evidence>
<keyword evidence="2" id="KW-0378">Hydrolase</keyword>
<protein>
    <submittedName>
        <fullName evidence="3">Unannotated protein</fullName>
    </submittedName>
</protein>
<dbReference type="EMBL" id="CAESAN010000004">
    <property type="protein sequence ID" value="CAB4334626.1"/>
    <property type="molecule type" value="Genomic_DNA"/>
</dbReference>
<sequence length="213" mass="22593">MAEPTEPLRWQDGWTLVLASGSPQRSEILRSCGLKVDVRPTGADELDQGEPHVVAAANARAKAQAGRAGLTAAERERSVVLGADTLVALDGKIYGKPADEQQARDYLTELARAPHEVVGAITVIDPFGNAFEAVVTTMVEFRPLTPDEIAEQVALGEWEGRAGGYAIQLSGDRMVADIGEDRLNVVGLSLTALNGLVQGLLPAGSDGFERYTS</sequence>
<dbReference type="HAMAP" id="MF_00528">
    <property type="entry name" value="Maf"/>
    <property type="match status" value="1"/>
</dbReference>
<name>A0A6J5YYW7_9ZZZZ</name>
<dbReference type="AlphaFoldDB" id="A0A6J5YYW7"/>
<dbReference type="Gene3D" id="3.90.950.10">
    <property type="match status" value="1"/>
</dbReference>
<proteinExistence type="inferred from homology"/>